<feature type="transmembrane region" description="Helical" evidence="1">
    <location>
        <begin position="134"/>
        <end position="156"/>
    </location>
</feature>
<keyword evidence="1" id="KW-0472">Membrane</keyword>
<evidence type="ECO:0000256" key="1">
    <source>
        <dbReference type="SAM" id="Phobius"/>
    </source>
</evidence>
<dbReference type="AlphaFoldDB" id="A0A5B2ZCX4"/>
<name>A0A5B2ZCX4_9GAMM</name>
<organism evidence="2 3">
    <name type="scientific">Arenimonas fontis</name>
    <dbReference type="NCBI Taxonomy" id="2608255"/>
    <lineage>
        <taxon>Bacteria</taxon>
        <taxon>Pseudomonadati</taxon>
        <taxon>Pseudomonadota</taxon>
        <taxon>Gammaproteobacteria</taxon>
        <taxon>Lysobacterales</taxon>
        <taxon>Lysobacteraceae</taxon>
        <taxon>Arenimonas</taxon>
    </lineage>
</organism>
<dbReference type="Pfam" id="PF01252">
    <property type="entry name" value="Peptidase_A8"/>
    <property type="match status" value="1"/>
</dbReference>
<feature type="transmembrane region" description="Helical" evidence="1">
    <location>
        <begin position="61"/>
        <end position="80"/>
    </location>
</feature>
<evidence type="ECO:0000313" key="3">
    <source>
        <dbReference type="Proteomes" id="UP000322165"/>
    </source>
</evidence>
<accession>A0A5B2ZCX4</accession>
<dbReference type="GO" id="GO:0004190">
    <property type="term" value="F:aspartic-type endopeptidase activity"/>
    <property type="evidence" value="ECO:0007669"/>
    <property type="project" value="InterPro"/>
</dbReference>
<keyword evidence="1" id="KW-1133">Transmembrane helix</keyword>
<feature type="transmembrane region" description="Helical" evidence="1">
    <location>
        <begin position="92"/>
        <end position="114"/>
    </location>
</feature>
<evidence type="ECO:0008006" key="4">
    <source>
        <dbReference type="Google" id="ProtNLM"/>
    </source>
</evidence>
<dbReference type="GO" id="GO:0016020">
    <property type="term" value="C:membrane"/>
    <property type="evidence" value="ECO:0007669"/>
    <property type="project" value="InterPro"/>
</dbReference>
<dbReference type="EMBL" id="VUOD01000004">
    <property type="protein sequence ID" value="KAA2284962.1"/>
    <property type="molecule type" value="Genomic_DNA"/>
</dbReference>
<comment type="caution">
    <text evidence="2">The sequence shown here is derived from an EMBL/GenBank/DDBJ whole genome shotgun (WGS) entry which is preliminary data.</text>
</comment>
<dbReference type="RefSeq" id="WP_149860461.1">
    <property type="nucleotide sequence ID" value="NZ_VUOD01000004.1"/>
</dbReference>
<keyword evidence="3" id="KW-1185">Reference proteome</keyword>
<dbReference type="InterPro" id="IPR001872">
    <property type="entry name" value="Peptidase_A8"/>
</dbReference>
<gene>
    <name evidence="2" type="ORF">F0415_06855</name>
</gene>
<reference evidence="2 3" key="2">
    <citation type="submission" date="2019-09" db="EMBL/GenBank/DDBJ databases">
        <authorList>
            <person name="Mazur A."/>
        </authorList>
    </citation>
    <scope>NUCLEOTIDE SEQUENCE [LARGE SCALE GENOMIC DNA]</scope>
    <source>
        <strain evidence="2 3">3729k</strain>
    </source>
</reference>
<sequence length="167" mass="18030">MRYPEVAGLSIGLMDVIPRILVAAIYEPSQGDVFGPFLIANVHNSRETIALGLSTMDGFQIGMVIIMGLYLLTMMAARMLRADNLGFRLGRMALAVAMGVALLNMGEWVLTAKVTDYVGVMSGTRFWAINLGDLALGMSMVGFPALLAWGVLQALLPRLAQLEGREP</sequence>
<evidence type="ECO:0000313" key="2">
    <source>
        <dbReference type="EMBL" id="KAA2284962.1"/>
    </source>
</evidence>
<protein>
    <recommendedName>
        <fullName evidence="4">Signal peptidase II</fullName>
    </recommendedName>
</protein>
<keyword evidence="1" id="KW-0812">Transmembrane</keyword>
<proteinExistence type="predicted"/>
<dbReference type="Proteomes" id="UP000322165">
    <property type="component" value="Unassembled WGS sequence"/>
</dbReference>
<reference evidence="2 3" key="1">
    <citation type="submission" date="2019-09" db="EMBL/GenBank/DDBJ databases">
        <title>Arenimonas chukotkensis sp. nov., a bacterium isolated from Chukotka hot spring, Arctic region, Russia.</title>
        <authorList>
            <person name="Zayulina K.S."/>
            <person name="Prokofeva M.I."/>
            <person name="Elcheninov A.G."/>
            <person name="Novikov A."/>
            <person name="Kochetkova T.V."/>
            <person name="Kublanov I.V."/>
        </authorList>
    </citation>
    <scope>NUCLEOTIDE SEQUENCE [LARGE SCALE GENOMIC DNA]</scope>
    <source>
        <strain evidence="2 3">3729k</strain>
    </source>
</reference>
<dbReference type="GO" id="GO:0006508">
    <property type="term" value="P:proteolysis"/>
    <property type="evidence" value="ECO:0007669"/>
    <property type="project" value="InterPro"/>
</dbReference>